<evidence type="ECO:0000313" key="2">
    <source>
        <dbReference type="Proteomes" id="UP000248975"/>
    </source>
</evidence>
<sequence>MSLEHKNIIRVNDEFLCKDCGKSWDVTDRDVPECSGKAVFESTPTGRIRPSRTSMALAAMAAASPMTIAQATEQRDKWRRQNSALVDQLQSKGVLTNADFSKLEERCVAAAVEGSGMEAFFSAPWPSPLPPTVQAYLAYDVEDKDTAMLIYAESQHQAHQYAIAVTRLPATIEVRRLQGMDASGIGRTPYVDANPRNLQKASKMARRKVINLLQWRRA</sequence>
<proteinExistence type="predicted"/>
<comment type="caution">
    <text evidence="1">The sequence shown here is derived from an EMBL/GenBank/DDBJ whole genome shotgun (WGS) entry which is preliminary data.</text>
</comment>
<name>A0A2W5RYY4_CERSP</name>
<reference evidence="1 2" key="1">
    <citation type="submission" date="2017-08" db="EMBL/GenBank/DDBJ databases">
        <title>Infants hospitalized years apart are colonized by the same room-sourced microbial strains.</title>
        <authorList>
            <person name="Brooks B."/>
            <person name="Olm M.R."/>
            <person name="Firek B.A."/>
            <person name="Baker R."/>
            <person name="Thomas B.C."/>
            <person name="Morowitz M.J."/>
            <person name="Banfield J.F."/>
        </authorList>
    </citation>
    <scope>NUCLEOTIDE SEQUENCE [LARGE SCALE GENOMIC DNA]</scope>
    <source>
        <strain evidence="1">S2_003_000_R2_11</strain>
    </source>
</reference>
<protein>
    <submittedName>
        <fullName evidence="1">Uncharacterized protein</fullName>
    </submittedName>
</protein>
<accession>A0A2W5RYY4</accession>
<dbReference type="Proteomes" id="UP000248975">
    <property type="component" value="Unassembled WGS sequence"/>
</dbReference>
<gene>
    <name evidence="1" type="ORF">DI533_20580</name>
</gene>
<organism evidence="1 2">
    <name type="scientific">Cereibacter sphaeroides</name>
    <name type="common">Rhodobacter sphaeroides</name>
    <dbReference type="NCBI Taxonomy" id="1063"/>
    <lineage>
        <taxon>Bacteria</taxon>
        <taxon>Pseudomonadati</taxon>
        <taxon>Pseudomonadota</taxon>
        <taxon>Alphaproteobacteria</taxon>
        <taxon>Rhodobacterales</taxon>
        <taxon>Paracoccaceae</taxon>
        <taxon>Cereibacter</taxon>
    </lineage>
</organism>
<evidence type="ECO:0000313" key="1">
    <source>
        <dbReference type="EMBL" id="PZQ95056.1"/>
    </source>
</evidence>
<dbReference type="AlphaFoldDB" id="A0A2W5RYY4"/>
<dbReference type="EMBL" id="QFQS01000010">
    <property type="protein sequence ID" value="PZQ95056.1"/>
    <property type="molecule type" value="Genomic_DNA"/>
</dbReference>